<evidence type="ECO:0000256" key="1">
    <source>
        <dbReference type="ARBA" id="ARBA00004141"/>
    </source>
</evidence>
<evidence type="ECO:0000256" key="5">
    <source>
        <dbReference type="ARBA" id="ARBA00023136"/>
    </source>
</evidence>
<evidence type="ECO:0000259" key="7">
    <source>
        <dbReference type="Pfam" id="PF01578"/>
    </source>
</evidence>
<feature type="transmembrane region" description="Helical" evidence="6">
    <location>
        <begin position="250"/>
        <end position="268"/>
    </location>
</feature>
<feature type="transmembrane region" description="Helical" evidence="6">
    <location>
        <begin position="12"/>
        <end position="30"/>
    </location>
</feature>
<dbReference type="NCBIfam" id="TIGR03144">
    <property type="entry name" value="cytochr_II_ccsB"/>
    <property type="match status" value="1"/>
</dbReference>
<organism evidence="8 9">
    <name type="scientific">Mobilicoccus pelagius NBRC 104925</name>
    <dbReference type="NCBI Taxonomy" id="1089455"/>
    <lineage>
        <taxon>Bacteria</taxon>
        <taxon>Bacillati</taxon>
        <taxon>Actinomycetota</taxon>
        <taxon>Actinomycetes</taxon>
        <taxon>Micrococcales</taxon>
        <taxon>Dermatophilaceae</taxon>
        <taxon>Mobilicoccus</taxon>
    </lineage>
</organism>
<sequence>MRVMFELGQYLLVAATLLVIVALLANIVGFSRSHEHAREHAYAGASPAGHGGVLLDERPQPDIDLGAGAVAPPGLVWYSSRLVWIALALLTGSLLARMIVTGHGPFTNQHEFATSFAWGILVAYVWFEWRYRVRTLSLAVLPVAAGILLYALAQPTEVKPLIPALQNNLLLTVHIATAVLAYGGAAVSSAAAVLYLVRPHVRWRGLPGRELLDEIGYRGAIFAYPMLTAMIVLGAIWADVAWGSYWSWDPKETASLVTWLIYSAYLHARVVRDWRGDKAAWLLVIGFGAVLFTFFGNHFFGGMHAYG</sequence>
<keyword evidence="2 6" id="KW-0812">Transmembrane</keyword>
<dbReference type="PANTHER" id="PTHR30071:SF1">
    <property type="entry name" value="CYTOCHROME B_B6 PROTEIN-RELATED"/>
    <property type="match status" value="1"/>
</dbReference>
<name>H5US87_9MICO</name>
<keyword evidence="4 6" id="KW-1133">Transmembrane helix</keyword>
<reference evidence="8 9" key="1">
    <citation type="submission" date="2012-02" db="EMBL/GenBank/DDBJ databases">
        <title>Whole genome shotgun sequence of Mobilicoccus pelagius NBRC 104925.</title>
        <authorList>
            <person name="Yoshida Y."/>
            <person name="Hosoyama A."/>
            <person name="Tsuchikane K."/>
            <person name="Katsumata H."/>
            <person name="Yamazaki S."/>
            <person name="Fujita N."/>
        </authorList>
    </citation>
    <scope>NUCLEOTIDE SEQUENCE [LARGE SCALE GENOMIC DNA]</scope>
    <source>
        <strain evidence="8 9">NBRC 104925</strain>
    </source>
</reference>
<protein>
    <submittedName>
        <fullName evidence="8">Cytochrome c biogenesis protein ResC</fullName>
    </submittedName>
</protein>
<comment type="subcellular location">
    <subcellularLocation>
        <location evidence="1">Membrane</location>
        <topology evidence="1">Multi-pass membrane protein</topology>
    </subcellularLocation>
</comment>
<feature type="domain" description="Cytochrome c assembly protein" evidence="7">
    <location>
        <begin position="116"/>
        <end position="304"/>
    </location>
</feature>
<keyword evidence="3" id="KW-0201">Cytochrome c-type biogenesis</keyword>
<dbReference type="GO" id="GO:0020037">
    <property type="term" value="F:heme binding"/>
    <property type="evidence" value="ECO:0007669"/>
    <property type="project" value="InterPro"/>
</dbReference>
<feature type="transmembrane region" description="Helical" evidence="6">
    <location>
        <begin position="217"/>
        <end position="238"/>
    </location>
</feature>
<keyword evidence="9" id="KW-1185">Reference proteome</keyword>
<dbReference type="InterPro" id="IPR002541">
    <property type="entry name" value="Cyt_c_assembly"/>
</dbReference>
<dbReference type="STRING" id="1089455.MOPEL_074_00820"/>
<evidence type="ECO:0000313" key="9">
    <source>
        <dbReference type="Proteomes" id="UP000004367"/>
    </source>
</evidence>
<dbReference type="GO" id="GO:0017004">
    <property type="term" value="P:cytochrome complex assembly"/>
    <property type="evidence" value="ECO:0007669"/>
    <property type="project" value="UniProtKB-KW"/>
</dbReference>
<evidence type="ECO:0000256" key="3">
    <source>
        <dbReference type="ARBA" id="ARBA00022748"/>
    </source>
</evidence>
<dbReference type="EMBL" id="BAFE01000053">
    <property type="protein sequence ID" value="GAB48595.1"/>
    <property type="molecule type" value="Genomic_DNA"/>
</dbReference>
<feature type="transmembrane region" description="Helical" evidence="6">
    <location>
        <begin position="82"/>
        <end position="100"/>
    </location>
</feature>
<dbReference type="eggNOG" id="COG0755">
    <property type="taxonomic scope" value="Bacteria"/>
</dbReference>
<comment type="caution">
    <text evidence="8">The sequence shown here is derived from an EMBL/GenBank/DDBJ whole genome shotgun (WGS) entry which is preliminary data.</text>
</comment>
<dbReference type="InterPro" id="IPR045062">
    <property type="entry name" value="Cyt_c_biogenesis_CcsA/CcmC"/>
</dbReference>
<feature type="transmembrane region" description="Helical" evidence="6">
    <location>
        <begin position="136"/>
        <end position="153"/>
    </location>
</feature>
<dbReference type="Proteomes" id="UP000004367">
    <property type="component" value="Unassembled WGS sequence"/>
</dbReference>
<feature type="transmembrane region" description="Helical" evidence="6">
    <location>
        <begin position="173"/>
        <end position="197"/>
    </location>
</feature>
<feature type="transmembrane region" description="Helical" evidence="6">
    <location>
        <begin position="112"/>
        <end position="129"/>
    </location>
</feature>
<evidence type="ECO:0000256" key="6">
    <source>
        <dbReference type="SAM" id="Phobius"/>
    </source>
</evidence>
<accession>H5US87</accession>
<feature type="transmembrane region" description="Helical" evidence="6">
    <location>
        <begin position="280"/>
        <end position="300"/>
    </location>
</feature>
<evidence type="ECO:0000313" key="8">
    <source>
        <dbReference type="EMBL" id="GAB48595.1"/>
    </source>
</evidence>
<dbReference type="InterPro" id="IPR017562">
    <property type="entry name" value="Cyt_c_biogenesis_CcsA"/>
</dbReference>
<keyword evidence="5 6" id="KW-0472">Membrane</keyword>
<dbReference type="PANTHER" id="PTHR30071">
    <property type="entry name" value="HEME EXPORTER PROTEIN C"/>
    <property type="match status" value="1"/>
</dbReference>
<dbReference type="Pfam" id="PF01578">
    <property type="entry name" value="Cytochrom_C_asm"/>
    <property type="match status" value="1"/>
</dbReference>
<proteinExistence type="predicted"/>
<evidence type="ECO:0000256" key="4">
    <source>
        <dbReference type="ARBA" id="ARBA00022989"/>
    </source>
</evidence>
<evidence type="ECO:0000256" key="2">
    <source>
        <dbReference type="ARBA" id="ARBA00022692"/>
    </source>
</evidence>
<dbReference type="AlphaFoldDB" id="H5US87"/>
<dbReference type="GO" id="GO:0005886">
    <property type="term" value="C:plasma membrane"/>
    <property type="evidence" value="ECO:0007669"/>
    <property type="project" value="TreeGrafter"/>
</dbReference>
<gene>
    <name evidence="8" type="primary">resC</name>
    <name evidence="8" type="ORF">MOPEL_074_00820</name>
</gene>